<comment type="caution">
    <text evidence="2">The sequence shown here is derived from an EMBL/GenBank/DDBJ whole genome shotgun (WGS) entry which is preliminary data.</text>
</comment>
<organism evidence="2 3">
    <name type="scientific">Brevibacterium samyangense</name>
    <dbReference type="NCBI Taxonomy" id="366888"/>
    <lineage>
        <taxon>Bacteria</taxon>
        <taxon>Bacillati</taxon>
        <taxon>Actinomycetota</taxon>
        <taxon>Actinomycetes</taxon>
        <taxon>Micrococcales</taxon>
        <taxon>Brevibacteriaceae</taxon>
        <taxon>Brevibacterium</taxon>
    </lineage>
</organism>
<evidence type="ECO:0000313" key="2">
    <source>
        <dbReference type="EMBL" id="GAA2009687.1"/>
    </source>
</evidence>
<keyword evidence="3" id="KW-1185">Reference proteome</keyword>
<sequence length="310" mass="33126">MHITDEDVDTFIASSDHADSLRTLDTLIRASLPTDTGRVVWRGTLWGGTEQAIIGYGRVTQPRSNGGTVEWFLVGLARQKRNFSLYVNAVDGRQYLGQKYADRLGKVTIGAASIGFTRIENLDLETLRTLLAEAAASSAAPEAPEASVRPARRGTSAGSADTGAGDASELEDLLARVKPRKRVRDARTLLDLYARVTGVEPRVWKGIVAYGSYRYRYDSGHAGEAPAAGFAPRSNATALYLSDGVGAHAELLADLGPHEAKVGCVSIKDLELVDLDVLERLVRSSYEALTGVDVWTGRAREGGAAPGNGA</sequence>
<dbReference type="RefSeq" id="WP_344309414.1">
    <property type="nucleotide sequence ID" value="NZ_BAAANO010000018.1"/>
</dbReference>
<protein>
    <recommendedName>
        <fullName evidence="4">YdhG-like domain-containing protein</fullName>
    </recommendedName>
</protein>
<evidence type="ECO:0000313" key="3">
    <source>
        <dbReference type="Proteomes" id="UP001500755"/>
    </source>
</evidence>
<evidence type="ECO:0000256" key="1">
    <source>
        <dbReference type="SAM" id="MobiDB-lite"/>
    </source>
</evidence>
<dbReference type="EMBL" id="BAAANO010000018">
    <property type="protein sequence ID" value="GAA2009687.1"/>
    <property type="molecule type" value="Genomic_DNA"/>
</dbReference>
<feature type="region of interest" description="Disordered" evidence="1">
    <location>
        <begin position="141"/>
        <end position="165"/>
    </location>
</feature>
<gene>
    <name evidence="2" type="ORF">GCM10009755_20690</name>
</gene>
<proteinExistence type="predicted"/>
<name>A0ABN2THH4_9MICO</name>
<reference evidence="2 3" key="1">
    <citation type="journal article" date="2019" name="Int. J. Syst. Evol. Microbiol.">
        <title>The Global Catalogue of Microorganisms (GCM) 10K type strain sequencing project: providing services to taxonomists for standard genome sequencing and annotation.</title>
        <authorList>
            <consortium name="The Broad Institute Genomics Platform"/>
            <consortium name="The Broad Institute Genome Sequencing Center for Infectious Disease"/>
            <person name="Wu L."/>
            <person name="Ma J."/>
        </authorList>
    </citation>
    <scope>NUCLEOTIDE SEQUENCE [LARGE SCALE GENOMIC DNA]</scope>
    <source>
        <strain evidence="2 3">JCM 14546</strain>
    </source>
</reference>
<accession>A0ABN2THH4</accession>
<evidence type="ECO:0008006" key="4">
    <source>
        <dbReference type="Google" id="ProtNLM"/>
    </source>
</evidence>
<dbReference type="Proteomes" id="UP001500755">
    <property type="component" value="Unassembled WGS sequence"/>
</dbReference>